<feature type="compositionally biased region" description="Low complexity" evidence="1">
    <location>
        <begin position="110"/>
        <end position="121"/>
    </location>
</feature>
<evidence type="ECO:0000313" key="4">
    <source>
        <dbReference type="Proteomes" id="UP000002051"/>
    </source>
</evidence>
<sequence>MMPHIGVTSQKNTANSIKPPQNHKRQWLRNPQKQTPGDNSYDSEIKFTSSNFSSIALPKLPKHQTERGHAYKPKNCHSREERNTAAAAASCKKQEPTAKKNTRKAITEAKNSTDSNNTKNTPLCIKKQSNGYSFHPYRRKHSSGHHTHS</sequence>
<keyword evidence="4" id="KW-1185">Reference proteome</keyword>
<accession>A0A072V0U9</accession>
<reference evidence="2 4" key="2">
    <citation type="journal article" date="2014" name="BMC Genomics">
        <title>An improved genome release (version Mt4.0) for the model legume Medicago truncatula.</title>
        <authorList>
            <person name="Tang H."/>
            <person name="Krishnakumar V."/>
            <person name="Bidwell S."/>
            <person name="Rosen B."/>
            <person name="Chan A."/>
            <person name="Zhou S."/>
            <person name="Gentzbittel L."/>
            <person name="Childs K.L."/>
            <person name="Yandell M."/>
            <person name="Gundlach H."/>
            <person name="Mayer K.F."/>
            <person name="Schwartz D.C."/>
            <person name="Town C.D."/>
        </authorList>
    </citation>
    <scope>GENOME REANNOTATION</scope>
    <source>
        <strain evidence="2">A17</strain>
        <strain evidence="3 4">cv. Jemalong A17</strain>
    </source>
</reference>
<feature type="region of interest" description="Disordered" evidence="1">
    <location>
        <begin position="1"/>
        <end position="149"/>
    </location>
</feature>
<feature type="compositionally biased region" description="Polar residues" evidence="1">
    <location>
        <begin position="7"/>
        <end position="19"/>
    </location>
</feature>
<proteinExistence type="predicted"/>
<gene>
    <name evidence="2" type="ordered locus">MTR_4g104530</name>
</gene>
<dbReference type="AlphaFoldDB" id="A0A072V0U9"/>
<name>A0A072V0U9_MEDTR</name>
<evidence type="ECO:0000313" key="2">
    <source>
        <dbReference type="EMBL" id="KEH31750.1"/>
    </source>
</evidence>
<organism evidence="2 4">
    <name type="scientific">Medicago truncatula</name>
    <name type="common">Barrel medic</name>
    <name type="synonym">Medicago tribuloides</name>
    <dbReference type="NCBI Taxonomy" id="3880"/>
    <lineage>
        <taxon>Eukaryota</taxon>
        <taxon>Viridiplantae</taxon>
        <taxon>Streptophyta</taxon>
        <taxon>Embryophyta</taxon>
        <taxon>Tracheophyta</taxon>
        <taxon>Spermatophyta</taxon>
        <taxon>Magnoliopsida</taxon>
        <taxon>eudicotyledons</taxon>
        <taxon>Gunneridae</taxon>
        <taxon>Pentapetalae</taxon>
        <taxon>rosids</taxon>
        <taxon>fabids</taxon>
        <taxon>Fabales</taxon>
        <taxon>Fabaceae</taxon>
        <taxon>Papilionoideae</taxon>
        <taxon>50 kb inversion clade</taxon>
        <taxon>NPAAA clade</taxon>
        <taxon>Hologalegina</taxon>
        <taxon>IRL clade</taxon>
        <taxon>Trifolieae</taxon>
        <taxon>Medicago</taxon>
    </lineage>
</organism>
<feature type="compositionally biased region" description="Polar residues" evidence="1">
    <location>
        <begin position="29"/>
        <end position="54"/>
    </location>
</feature>
<dbReference type="EMBL" id="CM001220">
    <property type="protein sequence ID" value="KEH31750.1"/>
    <property type="molecule type" value="Genomic_DNA"/>
</dbReference>
<dbReference type="HOGENOM" id="CLU_1752458_0_0_1"/>
<dbReference type="EnsemblPlants" id="KEH31750">
    <property type="protein sequence ID" value="KEH31750"/>
    <property type="gene ID" value="MTR_4g104530"/>
</dbReference>
<evidence type="ECO:0000256" key="1">
    <source>
        <dbReference type="SAM" id="MobiDB-lite"/>
    </source>
</evidence>
<dbReference type="Proteomes" id="UP000002051">
    <property type="component" value="Chromosome 4"/>
</dbReference>
<reference evidence="2 4" key="1">
    <citation type="journal article" date="2011" name="Nature">
        <title>The Medicago genome provides insight into the evolution of rhizobial symbioses.</title>
        <authorList>
            <person name="Young N.D."/>
            <person name="Debelle F."/>
            <person name="Oldroyd G.E."/>
            <person name="Geurts R."/>
            <person name="Cannon S.B."/>
            <person name="Udvardi M.K."/>
            <person name="Benedito V.A."/>
            <person name="Mayer K.F."/>
            <person name="Gouzy J."/>
            <person name="Schoof H."/>
            <person name="Van de Peer Y."/>
            <person name="Proost S."/>
            <person name="Cook D.R."/>
            <person name="Meyers B.C."/>
            <person name="Spannagl M."/>
            <person name="Cheung F."/>
            <person name="De Mita S."/>
            <person name="Krishnakumar V."/>
            <person name="Gundlach H."/>
            <person name="Zhou S."/>
            <person name="Mudge J."/>
            <person name="Bharti A.K."/>
            <person name="Murray J.D."/>
            <person name="Naoumkina M.A."/>
            <person name="Rosen B."/>
            <person name="Silverstein K.A."/>
            <person name="Tang H."/>
            <person name="Rombauts S."/>
            <person name="Zhao P.X."/>
            <person name="Zhou P."/>
            <person name="Barbe V."/>
            <person name="Bardou P."/>
            <person name="Bechner M."/>
            <person name="Bellec A."/>
            <person name="Berger A."/>
            <person name="Berges H."/>
            <person name="Bidwell S."/>
            <person name="Bisseling T."/>
            <person name="Choisne N."/>
            <person name="Couloux A."/>
            <person name="Denny R."/>
            <person name="Deshpande S."/>
            <person name="Dai X."/>
            <person name="Doyle J.J."/>
            <person name="Dudez A.M."/>
            <person name="Farmer A.D."/>
            <person name="Fouteau S."/>
            <person name="Franken C."/>
            <person name="Gibelin C."/>
            <person name="Gish J."/>
            <person name="Goldstein S."/>
            <person name="Gonzalez A.J."/>
            <person name="Green P.J."/>
            <person name="Hallab A."/>
            <person name="Hartog M."/>
            <person name="Hua A."/>
            <person name="Humphray S.J."/>
            <person name="Jeong D.H."/>
            <person name="Jing Y."/>
            <person name="Jocker A."/>
            <person name="Kenton S.M."/>
            <person name="Kim D.J."/>
            <person name="Klee K."/>
            <person name="Lai H."/>
            <person name="Lang C."/>
            <person name="Lin S."/>
            <person name="Macmil S.L."/>
            <person name="Magdelenat G."/>
            <person name="Matthews L."/>
            <person name="McCorrison J."/>
            <person name="Monaghan E.L."/>
            <person name="Mun J.H."/>
            <person name="Najar F.Z."/>
            <person name="Nicholson C."/>
            <person name="Noirot C."/>
            <person name="O'Bleness M."/>
            <person name="Paule C.R."/>
            <person name="Poulain J."/>
            <person name="Prion F."/>
            <person name="Qin B."/>
            <person name="Qu C."/>
            <person name="Retzel E.F."/>
            <person name="Riddle C."/>
            <person name="Sallet E."/>
            <person name="Samain S."/>
            <person name="Samson N."/>
            <person name="Sanders I."/>
            <person name="Saurat O."/>
            <person name="Scarpelli C."/>
            <person name="Schiex T."/>
            <person name="Segurens B."/>
            <person name="Severin A.J."/>
            <person name="Sherrier D.J."/>
            <person name="Shi R."/>
            <person name="Sims S."/>
            <person name="Singer S.R."/>
            <person name="Sinharoy S."/>
            <person name="Sterck L."/>
            <person name="Viollet A."/>
            <person name="Wang B.B."/>
            <person name="Wang K."/>
            <person name="Wang M."/>
            <person name="Wang X."/>
            <person name="Warfsmann J."/>
            <person name="Weissenbach J."/>
            <person name="White D.D."/>
            <person name="White J.D."/>
            <person name="Wiley G.B."/>
            <person name="Wincker P."/>
            <person name="Xing Y."/>
            <person name="Yang L."/>
            <person name="Yao Z."/>
            <person name="Ying F."/>
            <person name="Zhai J."/>
            <person name="Zhou L."/>
            <person name="Zuber A."/>
            <person name="Denarie J."/>
            <person name="Dixon R.A."/>
            <person name="May G.D."/>
            <person name="Schwartz D.C."/>
            <person name="Rogers J."/>
            <person name="Quetier F."/>
            <person name="Town C.D."/>
            <person name="Roe B.A."/>
        </authorList>
    </citation>
    <scope>NUCLEOTIDE SEQUENCE [LARGE SCALE GENOMIC DNA]</scope>
    <source>
        <strain evidence="2">A17</strain>
        <strain evidence="3 4">cv. Jemalong A17</strain>
    </source>
</reference>
<feature type="compositionally biased region" description="Basic residues" evidence="1">
    <location>
        <begin position="136"/>
        <end position="149"/>
    </location>
</feature>
<evidence type="ECO:0000313" key="3">
    <source>
        <dbReference type="EnsemblPlants" id="KEH31750"/>
    </source>
</evidence>
<protein>
    <submittedName>
        <fullName evidence="2 3">Uncharacterized protein</fullName>
    </submittedName>
</protein>
<reference evidence="3" key="3">
    <citation type="submission" date="2015-04" db="UniProtKB">
        <authorList>
            <consortium name="EnsemblPlants"/>
        </authorList>
    </citation>
    <scope>IDENTIFICATION</scope>
    <source>
        <strain evidence="3">cv. Jemalong A17</strain>
    </source>
</reference>